<dbReference type="InterPro" id="IPR056542">
    <property type="entry name" value="Ig-like_POM152_1st"/>
</dbReference>
<feature type="region of interest" description="Disordered" evidence="1">
    <location>
        <begin position="271"/>
        <end position="292"/>
    </location>
</feature>
<dbReference type="Pfam" id="PF24097">
    <property type="entry name" value="TMD_POM152"/>
    <property type="match status" value="1"/>
</dbReference>
<dbReference type="Pfam" id="PF24527">
    <property type="entry name" value="Ig-like_Pom152_9"/>
    <property type="match status" value="1"/>
</dbReference>
<gene>
    <name evidence="7" type="ORF">GFSPODELE1_LOCUS156</name>
</gene>
<dbReference type="Pfam" id="PF23664">
    <property type="entry name" value="Ig_Pom152"/>
    <property type="match status" value="2"/>
</dbReference>
<organism evidence="7 8">
    <name type="scientific">Somion occarium</name>
    <dbReference type="NCBI Taxonomy" id="3059160"/>
    <lineage>
        <taxon>Eukaryota</taxon>
        <taxon>Fungi</taxon>
        <taxon>Dikarya</taxon>
        <taxon>Basidiomycota</taxon>
        <taxon>Agaricomycotina</taxon>
        <taxon>Agaricomycetes</taxon>
        <taxon>Polyporales</taxon>
        <taxon>Cerrenaceae</taxon>
        <taxon>Somion</taxon>
    </lineage>
</organism>
<dbReference type="Pfam" id="PF24519">
    <property type="entry name" value="Ig-like_Pom152_1"/>
    <property type="match status" value="1"/>
</dbReference>
<feature type="domain" description="Nucleoporin POM152 immunoglobulin-like" evidence="2">
    <location>
        <begin position="591"/>
        <end position="693"/>
    </location>
</feature>
<evidence type="ECO:0000256" key="1">
    <source>
        <dbReference type="SAM" id="MobiDB-lite"/>
    </source>
</evidence>
<dbReference type="InterPro" id="IPR056540">
    <property type="entry name" value="TMD_POM152"/>
</dbReference>
<feature type="domain" description="Nucleoporin POM152 Ig-like" evidence="4">
    <location>
        <begin position="481"/>
        <end position="586"/>
    </location>
</feature>
<feature type="compositionally biased region" description="Acidic residues" evidence="1">
    <location>
        <begin position="272"/>
        <end position="283"/>
    </location>
</feature>
<accession>A0ABP1CEU8</accession>
<dbReference type="EMBL" id="OZ037944">
    <property type="protein sequence ID" value="CAL1694100.1"/>
    <property type="molecule type" value="Genomic_DNA"/>
</dbReference>
<evidence type="ECO:0000259" key="3">
    <source>
        <dbReference type="Pfam" id="PF24097"/>
    </source>
</evidence>
<proteinExistence type="predicted"/>
<keyword evidence="8" id="KW-1185">Reference proteome</keyword>
<dbReference type="InterPro" id="IPR037701">
    <property type="entry name" value="Pom152"/>
</dbReference>
<reference evidence="8" key="1">
    <citation type="submission" date="2024-04" db="EMBL/GenBank/DDBJ databases">
        <authorList>
            <person name="Shaw F."/>
            <person name="Minotto A."/>
        </authorList>
    </citation>
    <scope>NUCLEOTIDE SEQUENCE [LARGE SCALE GENOMIC DNA]</scope>
</reference>
<dbReference type="InterPro" id="IPR056544">
    <property type="entry name" value="Ig_POM152"/>
</dbReference>
<evidence type="ECO:0000313" key="8">
    <source>
        <dbReference type="Proteomes" id="UP001497453"/>
    </source>
</evidence>
<feature type="domain" description="Nucleoporin POM152 first Ig-like" evidence="5">
    <location>
        <begin position="178"/>
        <end position="330"/>
    </location>
</feature>
<evidence type="ECO:0000313" key="7">
    <source>
        <dbReference type="EMBL" id="CAL1694100.1"/>
    </source>
</evidence>
<dbReference type="Pfam" id="PF24312">
    <property type="entry name" value="Ig-like_POM152"/>
    <property type="match status" value="2"/>
</dbReference>
<feature type="domain" description="Nucleoporin POM152 Ig-like" evidence="4">
    <location>
        <begin position="801"/>
        <end position="888"/>
    </location>
</feature>
<dbReference type="InterPro" id="IPR056543">
    <property type="entry name" value="Ig-like_POM152_9th"/>
</dbReference>
<evidence type="ECO:0000259" key="6">
    <source>
        <dbReference type="Pfam" id="PF24527"/>
    </source>
</evidence>
<evidence type="ECO:0000259" key="4">
    <source>
        <dbReference type="Pfam" id="PF24312"/>
    </source>
</evidence>
<evidence type="ECO:0000259" key="5">
    <source>
        <dbReference type="Pfam" id="PF24519"/>
    </source>
</evidence>
<feature type="domain" description="Nucleoporin POM152 immunoglobulin-like" evidence="2">
    <location>
        <begin position="948"/>
        <end position="1013"/>
    </location>
</feature>
<name>A0ABP1CEU8_9APHY</name>
<protein>
    <submittedName>
        <fullName evidence="7">Uncharacterized protein</fullName>
    </submittedName>
</protein>
<sequence>MSKTSESRPPGQEPVIPETVLDVPSQRLYYLSLGLLCQAIKVFDFFQHLFLGEPSNSSAYTRKWILVDSLYCSILAGLRIPRLRYTKSLVILQIVSLCLLDSFLFGSITLNLGIGGSWKVSPGVGLPGRSALPSTGQAFHFTDLIPSFGLSGLISSGGKDGHLLGQHTVRMSPISTGQLNPYLNTYCIASPGQSVLIPVLLNNTNPVNIRYTLTPLGYGAESTDKDKPKNGVVGKIDRVELSAKDLKAIEQARLETLQVAKVASAVKRNTEDYDEYDDDEEEEKTTPDLSSGFSLQKTQSMVHIRLNKPGVLRLERVMDSSGVEARLVSYTDLTIAPCPRAEFAGDGTLASGDDLRCAPSTLGAGGGEEIPLKINVYGVPPLSLRWLKEVNGKTEPFMVEGVESDAHIHAHSHDEGRRVANAGLRAPEQLSIPLTMTLDALGTHSYVLESVTDALGNTVAAGSHAPGDPSKITRSTTVLRRPAVSFKGCGPGNPAPLLIGSETFLTISAKDSDVQDAPWDITVKYRPTATEEQAKSSKKLKPWTQKFTTEDERKELLLRTSAPGEYMILGIKGRYCEGDVLSPETCKVVEKPLPTAEIEWKKIHECSGDIGVSASLVLHGTPPFQVYYSMKKDNEPARDLVKTFATSRGDLTIQPERSGHYTFTFLQLSDANYKKVALKGPSIDQVVHPPASADFARLPGPGGRAKRKISSCSGNTVDVNVELRGTGPWNLDVQVVGPKGSDIVRVENITTPQKTIQVPVPPTIDRDGGSFEIDLVSIEDAYGCKRSLSVPGITVNVRRVKPIAKFYGTKEMRRTTILEGEKAHLPLRLTGDGPWRLKYRLTEQPDRIRTATLYNPNDELLVSEKGVYEIIEIADSQCPGSVVSEASTYQVDWVPRPVAKLSSEVQATYEPHNGSHILPAICEGLPDHVDLDLTGEYVLMCGSPDAHSLVGKPPFQIMYNIAKDAENGGTKILDQPTFSSIQPRTRFQLRTGEAGRIYYEVKQIGDASYPLAKNKQAIIPRSERLLFEQQVLMRPSARFKTNNRISYCMNDALTPHTPHDISSADGVILLEGTPPFRLAVSIWNRAASETHKEILELNDHVWRLNLANYTFKSIGPHLVTIESIQDASHCAQTAADPNFKSVWIDVAETAAIVPFDRREHYCVGDVTQFQLEGTPPWTIGYRVNGKSHTQEVKTSPFAIVQEQPGEFAITSIAHQHKMCKTAVTDLRYTVHPLPAAQVGHGKRIIQDIHEGDQAEIVFTLIGDPPFTFTYQRTELVTKKGAQGKVLETHTVSGVTTREYSIFSALEGTTYDYEFSWNGCSLTSFVGTWTVTFISDRYCRYPPVQDGSMEKSR</sequence>
<dbReference type="InterPro" id="IPR056541">
    <property type="entry name" value="Ig-like_POM152"/>
</dbReference>
<evidence type="ECO:0000259" key="2">
    <source>
        <dbReference type="Pfam" id="PF23664"/>
    </source>
</evidence>
<feature type="domain" description="Nucleoporin POM152 ninth Ig-like" evidence="6">
    <location>
        <begin position="1151"/>
        <end position="1222"/>
    </location>
</feature>
<dbReference type="Proteomes" id="UP001497453">
    <property type="component" value="Chromosome 1"/>
</dbReference>
<feature type="domain" description="Nucleoporin POM152 N-terminal transmembrane" evidence="3">
    <location>
        <begin position="22"/>
        <end position="108"/>
    </location>
</feature>
<dbReference type="PANTHER" id="PTHR28206:SF1">
    <property type="entry name" value="NUCLEOPORIN POM152"/>
    <property type="match status" value="1"/>
</dbReference>
<dbReference type="PANTHER" id="PTHR28206">
    <property type="entry name" value="NUCLEOPORIN POM152"/>
    <property type="match status" value="1"/>
</dbReference>